<evidence type="ECO:0000259" key="1">
    <source>
        <dbReference type="Pfam" id="PF18139"/>
    </source>
</evidence>
<dbReference type="EMBL" id="UZAE01012319">
    <property type="protein sequence ID" value="VDO04550.1"/>
    <property type="molecule type" value="Genomic_DNA"/>
</dbReference>
<dbReference type="OrthoDB" id="6277485at2759"/>
<reference evidence="2 3" key="1">
    <citation type="submission" date="2018-11" db="EMBL/GenBank/DDBJ databases">
        <authorList>
            <consortium name="Pathogen Informatics"/>
        </authorList>
    </citation>
    <scope>NUCLEOTIDE SEQUENCE [LARGE SCALE GENOMIC DNA]</scope>
</reference>
<accession>A0A3P7S643</accession>
<sequence>MKRIFNQLLAYSLNRREYCECSGDCALHEKFCEIEDLNELIASRTKDYIKRPTNTFGQFETPSSNVMAEFVRIADDTRTEKLSFLFFDVWKLKQPDLALTLYGSFPPSKSLQKRFLKMVVTVVHKTLSWVITDGIFDSIAEVMSDGMHGYAEAYGLSRLQVIGIAPWRHLTLQSELHSSNYSGCYRVRFPEREKIVTIYPQIAPFHTRYLFVDSGGKNDTTCIQDFRARFETWLANLNIEVESFELSHNVPICGILVAGRPEHALGVYQALRNGIPFVVIALSFALDLQTKEMTPFVKSCLLKDKVHFLRTFADVGFNMHEFATTKAVEELYSVETQRNVMLPEHHGL</sequence>
<name>A0A3P7S643_RODNA</name>
<dbReference type="InterPro" id="IPR050927">
    <property type="entry name" value="TRPM"/>
</dbReference>
<feature type="domain" description="TRPM SLOG" evidence="1">
    <location>
        <begin position="68"/>
        <end position="281"/>
    </location>
</feature>
<evidence type="ECO:0000313" key="3">
    <source>
        <dbReference type="Proteomes" id="UP000278807"/>
    </source>
</evidence>
<keyword evidence="3" id="KW-1185">Reference proteome</keyword>
<dbReference type="GO" id="GO:0005261">
    <property type="term" value="F:monoatomic cation channel activity"/>
    <property type="evidence" value="ECO:0007669"/>
    <property type="project" value="TreeGrafter"/>
</dbReference>
<dbReference type="Pfam" id="PF18139">
    <property type="entry name" value="LSDAT_euk"/>
    <property type="match status" value="1"/>
</dbReference>
<dbReference type="GO" id="GO:0005886">
    <property type="term" value="C:plasma membrane"/>
    <property type="evidence" value="ECO:0007669"/>
    <property type="project" value="TreeGrafter"/>
</dbReference>
<proteinExistence type="predicted"/>
<dbReference type="PANTHER" id="PTHR13800">
    <property type="entry name" value="TRANSIENT RECEPTOR POTENTIAL CATION CHANNEL, SUBFAMILY M, MEMBER 6"/>
    <property type="match status" value="1"/>
</dbReference>
<gene>
    <name evidence="2" type="ORF">HNAJ_LOCUS8556</name>
</gene>
<protein>
    <recommendedName>
        <fullName evidence="1">TRPM SLOG domain-containing protein</fullName>
    </recommendedName>
</protein>
<dbReference type="Proteomes" id="UP000278807">
    <property type="component" value="Unassembled WGS sequence"/>
</dbReference>
<dbReference type="AlphaFoldDB" id="A0A3P7S643"/>
<evidence type="ECO:0000313" key="2">
    <source>
        <dbReference type="EMBL" id="VDO04550.1"/>
    </source>
</evidence>
<dbReference type="InterPro" id="IPR041491">
    <property type="entry name" value="TRPM_SLOG"/>
</dbReference>
<organism evidence="2 3">
    <name type="scientific">Rodentolepis nana</name>
    <name type="common">Dwarf tapeworm</name>
    <name type="synonym">Hymenolepis nana</name>
    <dbReference type="NCBI Taxonomy" id="102285"/>
    <lineage>
        <taxon>Eukaryota</taxon>
        <taxon>Metazoa</taxon>
        <taxon>Spiralia</taxon>
        <taxon>Lophotrochozoa</taxon>
        <taxon>Platyhelminthes</taxon>
        <taxon>Cestoda</taxon>
        <taxon>Eucestoda</taxon>
        <taxon>Cyclophyllidea</taxon>
        <taxon>Hymenolepididae</taxon>
        <taxon>Rodentolepis</taxon>
    </lineage>
</organism>
<dbReference type="PANTHER" id="PTHR13800:SF1">
    <property type="entry name" value="TRANSIENT RECEPTOR POTENTIAL CATION CHANNEL TRPM"/>
    <property type="match status" value="1"/>
</dbReference>
<dbReference type="GO" id="GO:0030001">
    <property type="term" value="P:metal ion transport"/>
    <property type="evidence" value="ECO:0007669"/>
    <property type="project" value="TreeGrafter"/>
</dbReference>